<dbReference type="Proteomes" id="UP000710385">
    <property type="component" value="Unassembled WGS sequence"/>
</dbReference>
<keyword evidence="1" id="KW-1133">Transmembrane helix</keyword>
<organism evidence="2 3">
    <name type="scientific">candidate division WWE3 bacterium</name>
    <dbReference type="NCBI Taxonomy" id="2053526"/>
    <lineage>
        <taxon>Bacteria</taxon>
        <taxon>Katanobacteria</taxon>
    </lineage>
</organism>
<gene>
    <name evidence="2" type="ORF">HS096_03400</name>
</gene>
<sequence length="296" mass="33288">MATPNPGIGNGFTEGELQFASFWVRHEILIRRLLYGILFGVNALLWGAALWGLLDAYAISYPRESRITAEIAENQFLAQQLQSNRPEGVSTSPVNTFQGTDGRLDMLVKIRNPNARWWAEFTYRFNIAGELTPARSGFVLPGQERYLGEFGYKPDRAGSRSAVLTVDNIRWHRLQPEQVGGDFPEWLTRRNAFEIGDIAFQSDLQIAGKNVGRTSFSVRNATAFGYWSVGLYVILERGSTPVAANYITLERVSPGEVRNINIDWFEQLPGVTNTVVQPVVNYLDTSAYLPTTQFER</sequence>
<feature type="transmembrane region" description="Helical" evidence="1">
    <location>
        <begin position="33"/>
        <end position="54"/>
    </location>
</feature>
<proteinExistence type="predicted"/>
<keyword evidence="1" id="KW-0472">Membrane</keyword>
<evidence type="ECO:0000313" key="2">
    <source>
        <dbReference type="EMBL" id="MBE7525405.1"/>
    </source>
</evidence>
<accession>A0A928TV14</accession>
<evidence type="ECO:0000256" key="1">
    <source>
        <dbReference type="SAM" id="Phobius"/>
    </source>
</evidence>
<evidence type="ECO:0000313" key="3">
    <source>
        <dbReference type="Proteomes" id="UP000710385"/>
    </source>
</evidence>
<reference evidence="2" key="1">
    <citation type="submission" date="2020-05" db="EMBL/GenBank/DDBJ databases">
        <title>High-Quality Genomes of Partial-Nitritation/Anammox System by Hierarchical Clustering Based Hybrid Assembly.</title>
        <authorList>
            <person name="Liu L."/>
            <person name="Wang Y."/>
            <person name="Che Y."/>
            <person name="Chen Y."/>
            <person name="Xia Y."/>
            <person name="Luo R."/>
            <person name="Cheng S.H."/>
            <person name="Zheng C."/>
            <person name="Zhang T."/>
        </authorList>
    </citation>
    <scope>NUCLEOTIDE SEQUENCE</scope>
    <source>
        <strain evidence="2">H1_PAT1</strain>
    </source>
</reference>
<dbReference type="EMBL" id="JABTTY010000001">
    <property type="protein sequence ID" value="MBE7525405.1"/>
    <property type="molecule type" value="Genomic_DNA"/>
</dbReference>
<protein>
    <submittedName>
        <fullName evidence="2">Uncharacterized protein</fullName>
    </submittedName>
</protein>
<name>A0A928TV14_UNCKA</name>
<comment type="caution">
    <text evidence="2">The sequence shown here is derived from an EMBL/GenBank/DDBJ whole genome shotgun (WGS) entry which is preliminary data.</text>
</comment>
<keyword evidence="1" id="KW-0812">Transmembrane</keyword>
<dbReference type="AlphaFoldDB" id="A0A928TV14"/>